<dbReference type="InterPro" id="IPR042274">
    <property type="entry name" value="YycH/YycI_2"/>
</dbReference>
<dbReference type="RefSeq" id="WP_262428196.1">
    <property type="nucleotide sequence ID" value="NZ_JACRTG010000002.1"/>
</dbReference>
<proteinExistence type="predicted"/>
<name>A0A926EUU2_9FIRM</name>
<reference evidence="1" key="1">
    <citation type="submission" date="2020-08" db="EMBL/GenBank/DDBJ databases">
        <title>Genome public.</title>
        <authorList>
            <person name="Liu C."/>
            <person name="Sun Q."/>
        </authorList>
    </citation>
    <scope>NUCLEOTIDE SEQUENCE</scope>
    <source>
        <strain evidence="1">BX21</strain>
    </source>
</reference>
<dbReference type="AlphaFoldDB" id="A0A926EUU2"/>
<evidence type="ECO:0000313" key="1">
    <source>
        <dbReference type="EMBL" id="MBC8586734.1"/>
    </source>
</evidence>
<protein>
    <recommendedName>
        <fullName evidence="3">Regulatory protein YycH domain-containing protein</fullName>
    </recommendedName>
</protein>
<organism evidence="1 2">
    <name type="scientific">Paratissierella segnis</name>
    <dbReference type="NCBI Taxonomy" id="2763679"/>
    <lineage>
        <taxon>Bacteria</taxon>
        <taxon>Bacillati</taxon>
        <taxon>Bacillota</taxon>
        <taxon>Tissierellia</taxon>
        <taxon>Tissierellales</taxon>
        <taxon>Tissierellaceae</taxon>
        <taxon>Paratissierella</taxon>
    </lineage>
</organism>
<dbReference type="Gene3D" id="3.30.310.160">
    <property type="entry name" value="YycH protein, domain 2"/>
    <property type="match status" value="1"/>
</dbReference>
<accession>A0A926EUU2</accession>
<comment type="caution">
    <text evidence="1">The sequence shown here is derived from an EMBL/GenBank/DDBJ whole genome shotgun (WGS) entry which is preliminary data.</text>
</comment>
<dbReference type="EMBL" id="JACRTG010000002">
    <property type="protein sequence ID" value="MBC8586734.1"/>
    <property type="molecule type" value="Genomic_DNA"/>
</dbReference>
<evidence type="ECO:0008006" key="3">
    <source>
        <dbReference type="Google" id="ProtNLM"/>
    </source>
</evidence>
<keyword evidence="2" id="KW-1185">Reference proteome</keyword>
<sequence>MRERVKTILLFSLVLLGIFLTQKLWIQLPGNIFTIFESKEKLSSSYLLSDMIAPNKYLLKFNKGKYTLVYEDKYKLWDNAMTCLKVLLGSDKIKFEEITKEEYLKYQEQRSLVCYFPEMVNTYILAKAWDVNSPNNIVDTIPNITDIYIFLGNGDPFFIFSLGDKHVKAYDNELDTKILKNKLTSIEDYENFDYYYSMREVQGTQKDIYIPYEIKNSLPVVYVTNEIAFLDRTEKDLLAEEFFSTNIENIQEIVEANGSSIYVYENRFLKLSMNGLLEYYHPLEEKVTERNLYISLSNAADFINEKTKAEKGMYLAKVEGIESEESFGYRFTFRYRIRGIPIILGNKEVGEYIQMEVFNNHIRSYKHFIRRETDINLNPIVDGRKMLTSYDVIDQNAEFLVERYLESKNMTREEVGEEIIQEVTSSIEDITLAYYDPCLKDKGEKLIGVWTIRFGGKLYAFDAYTGTLVFER</sequence>
<dbReference type="Proteomes" id="UP000601171">
    <property type="component" value="Unassembled WGS sequence"/>
</dbReference>
<gene>
    <name evidence="1" type="ORF">H8707_00550</name>
</gene>
<evidence type="ECO:0000313" key="2">
    <source>
        <dbReference type="Proteomes" id="UP000601171"/>
    </source>
</evidence>